<dbReference type="PANTHER" id="PTHR31212:SF4">
    <property type="entry name" value="ALPHA-KETOGLUTARATE-DEPENDENT DIOXYGENASE ALKB HOMOLOG 3"/>
    <property type="match status" value="1"/>
</dbReference>
<evidence type="ECO:0000259" key="1">
    <source>
        <dbReference type="PROSITE" id="PS51471"/>
    </source>
</evidence>
<dbReference type="InterPro" id="IPR032854">
    <property type="entry name" value="ALKBH3"/>
</dbReference>
<dbReference type="InterPro" id="IPR027450">
    <property type="entry name" value="AlkB-like"/>
</dbReference>
<reference evidence="2" key="1">
    <citation type="journal article" date="2019" name="Philos. Trans. R. Soc. Lond., B, Biol. Sci.">
        <title>Targeted metagenomic recovery of four divergent viruses reveals shared and distinctive characteristics of giant viruses of marine eukaryotes.</title>
        <authorList>
            <person name="Needham D.M."/>
            <person name="Poirier C."/>
            <person name="Hehenberger E."/>
            <person name="Jimenez V."/>
            <person name="Swalwell J.E."/>
            <person name="Santoro A.E."/>
            <person name="Worden A.Z."/>
        </authorList>
    </citation>
    <scope>NUCLEOTIDE SEQUENCE</scope>
    <source>
        <strain evidence="2">OPacV-662</strain>
    </source>
</reference>
<feature type="domain" description="Fe2OG dioxygenase" evidence="1">
    <location>
        <begin position="99"/>
        <end position="211"/>
    </location>
</feature>
<dbReference type="Gene3D" id="2.60.120.590">
    <property type="entry name" value="Alpha-ketoglutarate-dependent dioxygenase AlkB-like"/>
    <property type="match status" value="1"/>
</dbReference>
<dbReference type="InterPro" id="IPR005123">
    <property type="entry name" value="Oxoglu/Fe-dep_dioxygenase_dom"/>
</dbReference>
<dbReference type="PROSITE" id="PS51471">
    <property type="entry name" value="FE2OG_OXY"/>
    <property type="match status" value="1"/>
</dbReference>
<dbReference type="PANTHER" id="PTHR31212">
    <property type="entry name" value="ALPHA-KETOGLUTARATE-DEPENDENT DIOXYGENASE ALKB HOMOLOG 3"/>
    <property type="match status" value="1"/>
</dbReference>
<proteinExistence type="predicted"/>
<dbReference type="Pfam" id="PF13532">
    <property type="entry name" value="2OG-FeII_Oxy_2"/>
    <property type="match status" value="1"/>
</dbReference>
<dbReference type="InterPro" id="IPR037151">
    <property type="entry name" value="AlkB-like_sf"/>
</dbReference>
<dbReference type="GO" id="GO:0006307">
    <property type="term" value="P:DNA alkylation repair"/>
    <property type="evidence" value="ECO:0007669"/>
    <property type="project" value="InterPro"/>
</dbReference>
<dbReference type="EMBL" id="MN448279">
    <property type="protein sequence ID" value="QFG74097.1"/>
    <property type="molecule type" value="Genomic_DNA"/>
</dbReference>
<dbReference type="GO" id="GO:0051213">
    <property type="term" value="F:dioxygenase activity"/>
    <property type="evidence" value="ECO:0007669"/>
    <property type="project" value="InterPro"/>
</dbReference>
<organism evidence="2">
    <name type="scientific">Megaviridae environmental sample</name>
    <dbReference type="NCBI Taxonomy" id="1737588"/>
    <lineage>
        <taxon>Viruses</taxon>
        <taxon>Varidnaviria</taxon>
        <taxon>Bamfordvirae</taxon>
        <taxon>Nucleocytoviricota</taxon>
        <taxon>Megaviricetes</taxon>
        <taxon>Imitervirales</taxon>
        <taxon>Mimiviridae</taxon>
        <taxon>environmental samples</taxon>
    </lineage>
</organism>
<evidence type="ECO:0000313" key="2">
    <source>
        <dbReference type="EMBL" id="QFG74097.1"/>
    </source>
</evidence>
<protein>
    <submittedName>
        <fullName evidence="2">2OG-Fe(II) oxygenase superfamily protein</fullName>
    </submittedName>
</protein>
<name>A0A5J6VJ04_9VIRU</name>
<sequence>MIHHTADDCYIKYIPEYLSINEHNELIEYLNNTVHVEQQGIPRAQKWFHMNGSYFDPMWKGRFPRWESHTYDDTILTLQEKIQTTVDEMELPTSINKCRINSCLVNKYRGGSDSIRPHKDSLRVFGETPLIIGLSVGDVAREILFERVMWSPDNPESLKLDKNASNLNFSILLEPRSLFLMGGNTQKFYSHQIPKCNVSGTRYSLTFREHLCFI</sequence>
<dbReference type="SUPFAM" id="SSF51197">
    <property type="entry name" value="Clavaminate synthase-like"/>
    <property type="match status" value="1"/>
</dbReference>
<accession>A0A5J6VJ04</accession>